<name>A0A0A8ZT93_ARUDO</name>
<dbReference type="EMBL" id="GBRH01256972">
    <property type="protein sequence ID" value="JAD40923.1"/>
    <property type="molecule type" value="Transcribed_RNA"/>
</dbReference>
<reference evidence="1" key="1">
    <citation type="submission" date="2014-09" db="EMBL/GenBank/DDBJ databases">
        <authorList>
            <person name="Magalhaes I.L.F."/>
            <person name="Oliveira U."/>
            <person name="Santos F.R."/>
            <person name="Vidigal T.H.D.A."/>
            <person name="Brescovit A.D."/>
            <person name="Santos A.J."/>
        </authorList>
    </citation>
    <scope>NUCLEOTIDE SEQUENCE</scope>
    <source>
        <tissue evidence="1">Shoot tissue taken approximately 20 cm above the soil surface</tissue>
    </source>
</reference>
<dbReference type="AlphaFoldDB" id="A0A0A8ZT93"/>
<proteinExistence type="predicted"/>
<reference evidence="1" key="2">
    <citation type="journal article" date="2015" name="Data Brief">
        <title>Shoot transcriptome of the giant reed, Arundo donax.</title>
        <authorList>
            <person name="Barrero R.A."/>
            <person name="Guerrero F.D."/>
            <person name="Moolhuijzen P."/>
            <person name="Goolsby J.A."/>
            <person name="Tidwell J."/>
            <person name="Bellgard S.E."/>
            <person name="Bellgard M.I."/>
        </authorList>
    </citation>
    <scope>NUCLEOTIDE SEQUENCE</scope>
    <source>
        <tissue evidence="1">Shoot tissue taken approximately 20 cm above the soil surface</tissue>
    </source>
</reference>
<protein>
    <submittedName>
        <fullName evidence="1">Uncharacterized protein</fullName>
    </submittedName>
</protein>
<sequence length="34" mass="3849">MVRPKIMVQQATYLAFTLGRHPNPPSEPTSPRVE</sequence>
<evidence type="ECO:0000313" key="1">
    <source>
        <dbReference type="EMBL" id="JAD40923.1"/>
    </source>
</evidence>
<organism evidence="1">
    <name type="scientific">Arundo donax</name>
    <name type="common">Giant reed</name>
    <name type="synonym">Donax arundinaceus</name>
    <dbReference type="NCBI Taxonomy" id="35708"/>
    <lineage>
        <taxon>Eukaryota</taxon>
        <taxon>Viridiplantae</taxon>
        <taxon>Streptophyta</taxon>
        <taxon>Embryophyta</taxon>
        <taxon>Tracheophyta</taxon>
        <taxon>Spermatophyta</taxon>
        <taxon>Magnoliopsida</taxon>
        <taxon>Liliopsida</taxon>
        <taxon>Poales</taxon>
        <taxon>Poaceae</taxon>
        <taxon>PACMAD clade</taxon>
        <taxon>Arundinoideae</taxon>
        <taxon>Arundineae</taxon>
        <taxon>Arundo</taxon>
    </lineage>
</organism>
<accession>A0A0A8ZT93</accession>